<proteinExistence type="predicted"/>
<keyword evidence="6 8" id="KW-0472">Membrane</keyword>
<dbReference type="RefSeq" id="XP_015655617.1">
    <property type="nucleotide sequence ID" value="XM_015805611.1"/>
</dbReference>
<dbReference type="GO" id="GO:0006874">
    <property type="term" value="P:intracellular calcium ion homeostasis"/>
    <property type="evidence" value="ECO:0007669"/>
    <property type="project" value="TreeGrafter"/>
</dbReference>
<organism evidence="10 11">
    <name type="scientific">Leptomonas pyrrhocoris</name>
    <name type="common">Firebug parasite</name>
    <dbReference type="NCBI Taxonomy" id="157538"/>
    <lineage>
        <taxon>Eukaryota</taxon>
        <taxon>Discoba</taxon>
        <taxon>Euglenozoa</taxon>
        <taxon>Kinetoplastea</taxon>
        <taxon>Metakinetoplastina</taxon>
        <taxon>Trypanosomatida</taxon>
        <taxon>Trypanosomatidae</taxon>
        <taxon>Leishmaniinae</taxon>
        <taxon>Leptomonas</taxon>
    </lineage>
</organism>
<dbReference type="AlphaFoldDB" id="A0A0N0VE19"/>
<name>A0A0N0VE19_LEPPY</name>
<evidence type="ECO:0000259" key="9">
    <source>
        <dbReference type="Pfam" id="PF01699"/>
    </source>
</evidence>
<dbReference type="Pfam" id="PF01699">
    <property type="entry name" value="Na_Ca_ex"/>
    <property type="match status" value="2"/>
</dbReference>
<dbReference type="GO" id="GO:0015369">
    <property type="term" value="F:calcium:proton antiporter activity"/>
    <property type="evidence" value="ECO:0007669"/>
    <property type="project" value="TreeGrafter"/>
</dbReference>
<accession>A0A0N0VE19</accession>
<evidence type="ECO:0000313" key="11">
    <source>
        <dbReference type="Proteomes" id="UP000037923"/>
    </source>
</evidence>
<dbReference type="VEuPathDB" id="TriTrypDB:LpyrH10_17_0290"/>
<dbReference type="GO" id="GO:0005774">
    <property type="term" value="C:vacuolar membrane"/>
    <property type="evidence" value="ECO:0007669"/>
    <property type="project" value="UniProtKB-ARBA"/>
</dbReference>
<evidence type="ECO:0000256" key="5">
    <source>
        <dbReference type="ARBA" id="ARBA00023065"/>
    </source>
</evidence>
<reference evidence="10 11" key="1">
    <citation type="submission" date="2015-07" db="EMBL/GenBank/DDBJ databases">
        <title>High-quality genome of monoxenous trypanosomatid Leptomonas pyrrhocoris.</title>
        <authorList>
            <person name="Flegontov P."/>
            <person name="Butenko A."/>
            <person name="Firsov S."/>
            <person name="Vlcek C."/>
            <person name="Logacheva M.D."/>
            <person name="Field M."/>
            <person name="Filatov D."/>
            <person name="Flegontova O."/>
            <person name="Gerasimov E."/>
            <person name="Jackson A.P."/>
            <person name="Kelly S."/>
            <person name="Opperdoes F."/>
            <person name="O'Reilly A."/>
            <person name="Votypka J."/>
            <person name="Yurchenko V."/>
            <person name="Lukes J."/>
        </authorList>
    </citation>
    <scope>NUCLEOTIDE SEQUENCE [LARGE SCALE GENOMIC DNA]</scope>
    <source>
        <strain evidence="10">H10</strain>
    </source>
</reference>
<evidence type="ECO:0000313" key="10">
    <source>
        <dbReference type="EMBL" id="KPA77178.1"/>
    </source>
</evidence>
<feature type="transmembrane region" description="Helical" evidence="8">
    <location>
        <begin position="275"/>
        <end position="293"/>
    </location>
</feature>
<dbReference type="InterPro" id="IPR004713">
    <property type="entry name" value="CaH_exchang"/>
</dbReference>
<comment type="caution">
    <text evidence="10">The sequence shown here is derived from an EMBL/GenBank/DDBJ whole genome shotgun (WGS) entry which is preliminary data.</text>
</comment>
<feature type="transmembrane region" description="Helical" evidence="8">
    <location>
        <begin position="221"/>
        <end position="242"/>
    </location>
</feature>
<feature type="transmembrane region" description="Helical" evidence="8">
    <location>
        <begin position="152"/>
        <end position="171"/>
    </location>
</feature>
<feature type="transmembrane region" description="Helical" evidence="8">
    <location>
        <begin position="411"/>
        <end position="435"/>
    </location>
</feature>
<dbReference type="GO" id="GO:0012505">
    <property type="term" value="C:endomembrane system"/>
    <property type="evidence" value="ECO:0007669"/>
    <property type="project" value="UniProtKB-SubCell"/>
</dbReference>
<evidence type="ECO:0000256" key="3">
    <source>
        <dbReference type="ARBA" id="ARBA00022692"/>
    </source>
</evidence>
<evidence type="ECO:0000256" key="4">
    <source>
        <dbReference type="ARBA" id="ARBA00022989"/>
    </source>
</evidence>
<feature type="transmembrane region" description="Helical" evidence="8">
    <location>
        <begin position="120"/>
        <end position="140"/>
    </location>
</feature>
<dbReference type="PANTHER" id="PTHR31503:SF22">
    <property type="entry name" value="VACUOLAR CALCIUM ION TRANSPORTER"/>
    <property type="match status" value="1"/>
</dbReference>
<dbReference type="PANTHER" id="PTHR31503">
    <property type="entry name" value="VACUOLAR CALCIUM ION TRANSPORTER"/>
    <property type="match status" value="1"/>
</dbReference>
<protein>
    <recommendedName>
        <fullName evidence="9">Sodium/calcium exchanger membrane region domain-containing protein</fullName>
    </recommendedName>
</protein>
<evidence type="ECO:0000256" key="6">
    <source>
        <dbReference type="ARBA" id="ARBA00023136"/>
    </source>
</evidence>
<dbReference type="EMBL" id="LGTL01000017">
    <property type="protein sequence ID" value="KPA77178.1"/>
    <property type="molecule type" value="Genomic_DNA"/>
</dbReference>
<feature type="domain" description="Sodium/calcium exchanger membrane region" evidence="9">
    <location>
        <begin position="120"/>
        <end position="293"/>
    </location>
</feature>
<gene>
    <name evidence="10" type="ORF">ABB37_07097</name>
</gene>
<feature type="domain" description="Sodium/calcium exchanger membrane region" evidence="9">
    <location>
        <begin position="345"/>
        <end position="487"/>
    </location>
</feature>
<feature type="transmembrane region" description="Helical" evidence="8">
    <location>
        <begin position="475"/>
        <end position="493"/>
    </location>
</feature>
<evidence type="ECO:0000256" key="7">
    <source>
        <dbReference type="SAM" id="MobiDB-lite"/>
    </source>
</evidence>
<comment type="subcellular location">
    <subcellularLocation>
        <location evidence="1">Endomembrane system</location>
        <topology evidence="1">Multi-pass membrane protein</topology>
    </subcellularLocation>
</comment>
<dbReference type="OrthoDB" id="272417at2759"/>
<dbReference type="GeneID" id="26907383"/>
<dbReference type="InterPro" id="IPR004837">
    <property type="entry name" value="NaCa_Exmemb"/>
</dbReference>
<feature type="transmembrane region" description="Helical" evidence="8">
    <location>
        <begin position="378"/>
        <end position="399"/>
    </location>
</feature>
<evidence type="ECO:0000256" key="2">
    <source>
        <dbReference type="ARBA" id="ARBA00022448"/>
    </source>
</evidence>
<dbReference type="Gene3D" id="1.20.1420.30">
    <property type="entry name" value="NCX, central ion-binding region"/>
    <property type="match status" value="1"/>
</dbReference>
<keyword evidence="4 8" id="KW-1133">Transmembrane helix</keyword>
<evidence type="ECO:0000256" key="1">
    <source>
        <dbReference type="ARBA" id="ARBA00004127"/>
    </source>
</evidence>
<feature type="region of interest" description="Disordered" evidence="7">
    <location>
        <begin position="1"/>
        <end position="30"/>
    </location>
</feature>
<feature type="transmembrane region" description="Helical" evidence="8">
    <location>
        <begin position="191"/>
        <end position="209"/>
    </location>
</feature>
<dbReference type="InterPro" id="IPR044880">
    <property type="entry name" value="NCX_ion-bd_dom_sf"/>
</dbReference>
<keyword evidence="3 8" id="KW-0812">Transmembrane</keyword>
<feature type="transmembrane region" description="Helical" evidence="8">
    <location>
        <begin position="60"/>
        <end position="77"/>
    </location>
</feature>
<sequence>MLTQINQGGSGFPADYGATERPPVMLNNPGTNDFPEDDLHEVRLSTAQQAVQSFHYGTRIKSLLVLLIPFLLTVLFAPRGNSSSSPAAAAAAAANGEGVNGTRKPKAHGFLPVEGTVGGALFWMALVLVIPINTLLIEYLEDLVVRHDSLSLGIAVNLIFEHAAELLFSFFAMSYSKQSLCWVKPLLQGSILLNMLGVLGVSILTAPLTDGTSVDLGISSWTAFSASGLVFATTVFVLPTVYGFTVAAPDAIDQVNRLHTPSKQVAEQQTRNMLFISRSLAVCVLVVYALYLWKVVRSNSNYYVASDNPNAPSSLTYALQYRERLHSTQEVDLGSRYSRRFAVTGAALCLLVLVGLCYVLVATLMAATKEVTTLPLPFTLVVLLPLLFEANGAAASVLMAQVGRPDIAASIAFSSIVHLYMFVLPVVVLVGWAVLQVPLELYFHPFLVCCCFIAALVVAQVMVASRVRWLEGGMLLALYGLIVCICLLGRWHLCTEEFS</sequence>
<dbReference type="Proteomes" id="UP000037923">
    <property type="component" value="Unassembled WGS sequence"/>
</dbReference>
<feature type="transmembrane region" description="Helical" evidence="8">
    <location>
        <begin position="441"/>
        <end position="463"/>
    </location>
</feature>
<keyword evidence="2" id="KW-0813">Transport</keyword>
<keyword evidence="11" id="KW-1185">Reference proteome</keyword>
<dbReference type="OMA" id="WNPFRHV"/>
<evidence type="ECO:0000256" key="8">
    <source>
        <dbReference type="SAM" id="Phobius"/>
    </source>
</evidence>
<keyword evidence="5" id="KW-0406">Ion transport</keyword>
<feature type="transmembrane region" description="Helical" evidence="8">
    <location>
        <begin position="341"/>
        <end position="366"/>
    </location>
</feature>